<evidence type="ECO:0000313" key="2">
    <source>
        <dbReference type="Proteomes" id="UP000237271"/>
    </source>
</evidence>
<accession>A0A2P4YTP7</accession>
<dbReference type="Proteomes" id="UP000237271">
    <property type="component" value="Unassembled WGS sequence"/>
</dbReference>
<gene>
    <name evidence="1" type="ORF">PHPALM_901</name>
</gene>
<dbReference type="EMBL" id="NCKW01000150">
    <property type="protein sequence ID" value="POM81167.1"/>
    <property type="molecule type" value="Genomic_DNA"/>
</dbReference>
<dbReference type="AlphaFoldDB" id="A0A2P4YTP7"/>
<keyword evidence="2" id="KW-1185">Reference proteome</keyword>
<comment type="caution">
    <text evidence="1">The sequence shown here is derived from an EMBL/GenBank/DDBJ whole genome shotgun (WGS) entry which is preliminary data.</text>
</comment>
<evidence type="ECO:0000313" key="1">
    <source>
        <dbReference type="EMBL" id="POM81167.1"/>
    </source>
</evidence>
<reference evidence="1 2" key="1">
    <citation type="journal article" date="2017" name="Genome Biol. Evol.">
        <title>Phytophthora megakarya and P. palmivora, closely related causal agents of cacao black pod rot, underwent increases in genome sizes and gene numbers by different mechanisms.</title>
        <authorList>
            <person name="Ali S.S."/>
            <person name="Shao J."/>
            <person name="Lary D.J."/>
            <person name="Kronmiller B."/>
            <person name="Shen D."/>
            <person name="Strem M.D."/>
            <person name="Amoako-Attah I."/>
            <person name="Akrofi A.Y."/>
            <person name="Begoude B.A."/>
            <person name="Ten Hoopen G.M."/>
            <person name="Coulibaly K."/>
            <person name="Kebe B.I."/>
            <person name="Melnick R.L."/>
            <person name="Guiltinan M.J."/>
            <person name="Tyler B.M."/>
            <person name="Meinhardt L.W."/>
            <person name="Bailey B.A."/>
        </authorList>
    </citation>
    <scope>NUCLEOTIDE SEQUENCE [LARGE SCALE GENOMIC DNA]</scope>
    <source>
        <strain evidence="2">sbr112.9</strain>
    </source>
</reference>
<name>A0A2P4YTP7_9STRA</name>
<protein>
    <submittedName>
        <fullName evidence="1">Uncharacterized protein</fullName>
    </submittedName>
</protein>
<organism evidence="1 2">
    <name type="scientific">Phytophthora palmivora</name>
    <dbReference type="NCBI Taxonomy" id="4796"/>
    <lineage>
        <taxon>Eukaryota</taxon>
        <taxon>Sar</taxon>
        <taxon>Stramenopiles</taxon>
        <taxon>Oomycota</taxon>
        <taxon>Peronosporomycetes</taxon>
        <taxon>Peronosporales</taxon>
        <taxon>Peronosporaceae</taxon>
        <taxon>Phytophthora</taxon>
    </lineage>
</organism>
<sequence length="205" mass="23141">MNSHSRYNPGVNASHAIFLRKIHKPCGKHQPASARLLRLAFESIDLSQPCYQLLWGGLQRVHAYILQLWAIQFFDHDERPVSLKKEYIVSNTLKVQKNKFGGVKKRFHYMSKDKLLCPPLSGFSKLLPRLEGARIGTETWGNNVSIVIKKAAVRITYDLARFSIRSVRMGGVSALLNSSADRILSNAFEAVLSLKGSVDLARKMY</sequence>
<proteinExistence type="predicted"/>